<proteinExistence type="predicted"/>
<protein>
    <submittedName>
        <fullName evidence="1">Uncharacterized protein</fullName>
    </submittedName>
</protein>
<dbReference type="AlphaFoldDB" id="A0A8T0JIB7"/>
<sequence length="49" mass="5576">MKHKCWTFVGENSTRIRCLNLKGPNVQEEGQEHLNLNVASCEEVEDTST</sequence>
<gene>
    <name evidence="1" type="ORF">HKW66_Vig0207040</name>
</gene>
<name>A0A8T0JIB7_PHAAN</name>
<dbReference type="EMBL" id="JABFOF010000011">
    <property type="protein sequence ID" value="KAG2372427.1"/>
    <property type="molecule type" value="Genomic_DNA"/>
</dbReference>
<evidence type="ECO:0000313" key="1">
    <source>
        <dbReference type="EMBL" id="KAG2372427.1"/>
    </source>
</evidence>
<comment type="caution">
    <text evidence="1">The sequence shown here is derived from an EMBL/GenBank/DDBJ whole genome shotgun (WGS) entry which is preliminary data.</text>
</comment>
<evidence type="ECO:0000313" key="2">
    <source>
        <dbReference type="Proteomes" id="UP000743370"/>
    </source>
</evidence>
<dbReference type="Proteomes" id="UP000743370">
    <property type="component" value="Unassembled WGS sequence"/>
</dbReference>
<reference evidence="1 2" key="1">
    <citation type="submission" date="2020-05" db="EMBL/GenBank/DDBJ databases">
        <title>Vigna angularis (adzuki bean) Var. LongXiaoDou No. 4 denovo assembly.</title>
        <authorList>
            <person name="Xiang H."/>
        </authorList>
    </citation>
    <scope>NUCLEOTIDE SEQUENCE [LARGE SCALE GENOMIC DNA]</scope>
    <source>
        <tissue evidence="1">Leaf</tissue>
    </source>
</reference>
<accession>A0A8T0JIB7</accession>
<organism evidence="1 2">
    <name type="scientific">Phaseolus angularis</name>
    <name type="common">Azuki bean</name>
    <name type="synonym">Vigna angularis</name>
    <dbReference type="NCBI Taxonomy" id="3914"/>
    <lineage>
        <taxon>Eukaryota</taxon>
        <taxon>Viridiplantae</taxon>
        <taxon>Streptophyta</taxon>
        <taxon>Embryophyta</taxon>
        <taxon>Tracheophyta</taxon>
        <taxon>Spermatophyta</taxon>
        <taxon>Magnoliopsida</taxon>
        <taxon>eudicotyledons</taxon>
        <taxon>Gunneridae</taxon>
        <taxon>Pentapetalae</taxon>
        <taxon>rosids</taxon>
        <taxon>fabids</taxon>
        <taxon>Fabales</taxon>
        <taxon>Fabaceae</taxon>
        <taxon>Papilionoideae</taxon>
        <taxon>50 kb inversion clade</taxon>
        <taxon>NPAAA clade</taxon>
        <taxon>indigoferoid/millettioid clade</taxon>
        <taxon>Phaseoleae</taxon>
        <taxon>Vigna</taxon>
    </lineage>
</organism>